<feature type="domain" description="DUF1616" evidence="2">
    <location>
        <begin position="12"/>
        <end position="127"/>
    </location>
</feature>
<dbReference type="Pfam" id="PF07760">
    <property type="entry name" value="DUF1616"/>
    <property type="match status" value="1"/>
</dbReference>
<gene>
    <name evidence="3" type="ORF">S01H4_27318</name>
</gene>
<evidence type="ECO:0000256" key="1">
    <source>
        <dbReference type="SAM" id="Phobius"/>
    </source>
</evidence>
<evidence type="ECO:0000313" key="3">
    <source>
        <dbReference type="EMBL" id="GAG76124.1"/>
    </source>
</evidence>
<evidence type="ECO:0000259" key="2">
    <source>
        <dbReference type="Pfam" id="PF07760"/>
    </source>
</evidence>
<protein>
    <recommendedName>
        <fullName evidence="2">DUF1616 domain-containing protein</fullName>
    </recommendedName>
</protein>
<comment type="caution">
    <text evidence="3">The sequence shown here is derived from an EMBL/GenBank/DDBJ whole genome shotgun (WGS) entry which is preliminary data.</text>
</comment>
<keyword evidence="1" id="KW-1133">Transmembrane helix</keyword>
<proteinExistence type="predicted"/>
<name>X1A305_9ZZZZ</name>
<keyword evidence="1" id="KW-0472">Membrane</keyword>
<keyword evidence="1" id="KW-0812">Transmembrane</keyword>
<sequence>ERQDSKELIRNYKEFDKLLKILLIVGIIIISGFIIYALVTPKPGKWYLGILNSDKKAENYPTNVAVDDNITFYISVGNYLNRDFSFHIEILRGGNDTILSSSPSLNATSFVNSSKITLPHRATWISSAFNISFSQVGANQSIIAELWEIPSVGVRRFYDVVFVRLNITS</sequence>
<organism evidence="3">
    <name type="scientific">marine sediment metagenome</name>
    <dbReference type="NCBI Taxonomy" id="412755"/>
    <lineage>
        <taxon>unclassified sequences</taxon>
        <taxon>metagenomes</taxon>
        <taxon>ecological metagenomes</taxon>
    </lineage>
</organism>
<reference evidence="3" key="1">
    <citation type="journal article" date="2014" name="Front. Microbiol.">
        <title>High frequency of phylogenetically diverse reductive dehalogenase-homologous genes in deep subseafloor sedimentary metagenomes.</title>
        <authorList>
            <person name="Kawai M."/>
            <person name="Futagami T."/>
            <person name="Toyoda A."/>
            <person name="Takaki Y."/>
            <person name="Nishi S."/>
            <person name="Hori S."/>
            <person name="Arai W."/>
            <person name="Tsubouchi T."/>
            <person name="Morono Y."/>
            <person name="Uchiyama I."/>
            <person name="Ito T."/>
            <person name="Fujiyama A."/>
            <person name="Inagaki F."/>
            <person name="Takami H."/>
        </authorList>
    </citation>
    <scope>NUCLEOTIDE SEQUENCE</scope>
    <source>
        <strain evidence="3">Expedition CK06-06</strain>
    </source>
</reference>
<feature type="transmembrane region" description="Helical" evidence="1">
    <location>
        <begin position="21"/>
        <end position="39"/>
    </location>
</feature>
<dbReference type="AlphaFoldDB" id="X1A305"/>
<accession>X1A305</accession>
<dbReference type="EMBL" id="BART01013329">
    <property type="protein sequence ID" value="GAG76124.1"/>
    <property type="molecule type" value="Genomic_DNA"/>
</dbReference>
<feature type="non-terminal residue" evidence="3">
    <location>
        <position position="1"/>
    </location>
</feature>
<dbReference type="InterPro" id="IPR011674">
    <property type="entry name" value="DUF1616"/>
</dbReference>